<organism evidence="4 5">
    <name type="scientific">Nadsonia fulvescens var. elongata DSM 6958</name>
    <dbReference type="NCBI Taxonomy" id="857566"/>
    <lineage>
        <taxon>Eukaryota</taxon>
        <taxon>Fungi</taxon>
        <taxon>Dikarya</taxon>
        <taxon>Ascomycota</taxon>
        <taxon>Saccharomycotina</taxon>
        <taxon>Dipodascomycetes</taxon>
        <taxon>Dipodascales</taxon>
        <taxon>Dipodascales incertae sedis</taxon>
        <taxon>Nadsonia</taxon>
    </lineage>
</organism>
<dbReference type="EMBL" id="KV454414">
    <property type="protein sequence ID" value="ODQ63626.1"/>
    <property type="molecule type" value="Genomic_DNA"/>
</dbReference>
<proteinExistence type="predicted"/>
<reference evidence="4 5" key="1">
    <citation type="journal article" date="2016" name="Proc. Natl. Acad. Sci. U.S.A.">
        <title>Comparative genomics of biotechnologically important yeasts.</title>
        <authorList>
            <person name="Riley R."/>
            <person name="Haridas S."/>
            <person name="Wolfe K.H."/>
            <person name="Lopes M.R."/>
            <person name="Hittinger C.T."/>
            <person name="Goeker M."/>
            <person name="Salamov A.A."/>
            <person name="Wisecaver J.H."/>
            <person name="Long T.M."/>
            <person name="Calvey C.H."/>
            <person name="Aerts A.L."/>
            <person name="Barry K.W."/>
            <person name="Choi C."/>
            <person name="Clum A."/>
            <person name="Coughlan A.Y."/>
            <person name="Deshpande S."/>
            <person name="Douglass A.P."/>
            <person name="Hanson S.J."/>
            <person name="Klenk H.-P."/>
            <person name="LaButti K.M."/>
            <person name="Lapidus A."/>
            <person name="Lindquist E.A."/>
            <person name="Lipzen A.M."/>
            <person name="Meier-Kolthoff J.P."/>
            <person name="Ohm R.A."/>
            <person name="Otillar R.P."/>
            <person name="Pangilinan J.L."/>
            <person name="Peng Y."/>
            <person name="Rokas A."/>
            <person name="Rosa C.A."/>
            <person name="Scheuner C."/>
            <person name="Sibirny A.A."/>
            <person name="Slot J.C."/>
            <person name="Stielow J.B."/>
            <person name="Sun H."/>
            <person name="Kurtzman C.P."/>
            <person name="Blackwell M."/>
            <person name="Grigoriev I.V."/>
            <person name="Jeffries T.W."/>
        </authorList>
    </citation>
    <scope>NUCLEOTIDE SEQUENCE [LARGE SCALE GENOMIC DNA]</scope>
    <source>
        <strain evidence="4 5">DSM 6958</strain>
    </source>
</reference>
<dbReference type="AlphaFoldDB" id="A0A1E3PE02"/>
<evidence type="ECO:0000259" key="3">
    <source>
        <dbReference type="Pfam" id="PF04696"/>
    </source>
</evidence>
<feature type="region of interest" description="Disordered" evidence="2">
    <location>
        <begin position="1"/>
        <end position="33"/>
    </location>
</feature>
<feature type="compositionally biased region" description="Polar residues" evidence="2">
    <location>
        <begin position="15"/>
        <end position="28"/>
    </location>
</feature>
<protein>
    <recommendedName>
        <fullName evidence="3">Pinin/SDK/MemA protein domain-containing protein</fullName>
    </recommendedName>
</protein>
<dbReference type="Proteomes" id="UP000095009">
    <property type="component" value="Unassembled WGS sequence"/>
</dbReference>
<dbReference type="InterPro" id="IPR006786">
    <property type="entry name" value="Pinin_SDK_MemA"/>
</dbReference>
<evidence type="ECO:0000313" key="4">
    <source>
        <dbReference type="EMBL" id="ODQ63626.1"/>
    </source>
</evidence>
<dbReference type="STRING" id="857566.A0A1E3PE02"/>
<sequence length="198" mass="22619">MEGASGRRSQSSRGNNTTERNDTGNNASRKIAVEEKCRSKRLFGNLMTSLGRIQKDSLSNSFRSQEKRRREIEQKIRDKLQNDVTEGDNNQAMEENLGNEKIIGSRSIVEPKSPITDTTEVGNELNVEVLEKRSRIEETKRNKRLLYESSFLKTQTSPPILFLPKVLTVEQEDTLDAQRAECKLLQESIMIENPMMES</sequence>
<evidence type="ECO:0000313" key="5">
    <source>
        <dbReference type="Proteomes" id="UP000095009"/>
    </source>
</evidence>
<feature type="domain" description="Pinin/SDK/MemA protein" evidence="3">
    <location>
        <begin position="34"/>
        <end position="179"/>
    </location>
</feature>
<evidence type="ECO:0000256" key="2">
    <source>
        <dbReference type="SAM" id="MobiDB-lite"/>
    </source>
</evidence>
<keyword evidence="1" id="KW-0175">Coiled coil</keyword>
<accession>A0A1E3PE02</accession>
<gene>
    <name evidence="4" type="ORF">NADFUDRAFT_80416</name>
</gene>
<dbReference type="Pfam" id="PF04696">
    <property type="entry name" value="Pinin_SDK_memA"/>
    <property type="match status" value="1"/>
</dbReference>
<feature type="compositionally biased region" description="Low complexity" evidence="2">
    <location>
        <begin position="1"/>
        <end position="14"/>
    </location>
</feature>
<name>A0A1E3PE02_9ASCO</name>
<evidence type="ECO:0000256" key="1">
    <source>
        <dbReference type="SAM" id="Coils"/>
    </source>
</evidence>
<feature type="coiled-coil region" evidence="1">
    <location>
        <begin position="55"/>
        <end position="82"/>
    </location>
</feature>
<keyword evidence="5" id="KW-1185">Reference proteome</keyword>